<dbReference type="HOGENOM" id="CLU_1613306_0_0_1"/>
<dbReference type="InterPro" id="IPR003347">
    <property type="entry name" value="JmjC_dom"/>
</dbReference>
<evidence type="ECO:0000256" key="2">
    <source>
        <dbReference type="ARBA" id="ARBA00006801"/>
    </source>
</evidence>
<sequence>MGAPNGNLTLKFATLLSKEGLVQDNGGPFEIKAKLFPNEVPPITEDTSETASALWDIFRREDTAKLEAYLRKYSKEFRHTYCSPVKEVVHPIHDQCFYLTFEHKKLKEEFGVVPWTFEQKLGEAVFIPAGCPHQVRNLKVKKMIIHVVDQVVQDFEAFIRCSSLD</sequence>
<dbReference type="AlphaFoldDB" id="A0A072TS17"/>
<dbReference type="EnsemblPlants" id="KEH19648">
    <property type="protein sequence ID" value="KEH19648"/>
    <property type="gene ID" value="MTR_8g465720"/>
</dbReference>
<dbReference type="STRING" id="3880.A0A072TS17"/>
<dbReference type="Gene3D" id="2.60.120.650">
    <property type="entry name" value="Cupin"/>
    <property type="match status" value="1"/>
</dbReference>
<evidence type="ECO:0000259" key="5">
    <source>
        <dbReference type="PROSITE" id="PS51184"/>
    </source>
</evidence>
<name>A0A072TS17_MEDTR</name>
<evidence type="ECO:0000256" key="3">
    <source>
        <dbReference type="ARBA" id="ARBA00022723"/>
    </source>
</evidence>
<dbReference type="GO" id="GO:0046872">
    <property type="term" value="F:metal ion binding"/>
    <property type="evidence" value="ECO:0007669"/>
    <property type="project" value="UniProtKB-KW"/>
</dbReference>
<dbReference type="GO" id="GO:0032454">
    <property type="term" value="F:histone H3K9 demethylase activity"/>
    <property type="evidence" value="ECO:0007669"/>
    <property type="project" value="InterPro"/>
</dbReference>
<dbReference type="GO" id="GO:0005634">
    <property type="term" value="C:nucleus"/>
    <property type="evidence" value="ECO:0007669"/>
    <property type="project" value="UniProtKB-SubCell"/>
</dbReference>
<gene>
    <name evidence="6" type="ordered locus">MTR_8g465720</name>
</gene>
<evidence type="ECO:0000313" key="6">
    <source>
        <dbReference type="EMBL" id="KEH19648.1"/>
    </source>
</evidence>
<dbReference type="EMBL" id="CM001224">
    <property type="protein sequence ID" value="KEH19648.1"/>
    <property type="molecule type" value="Genomic_DNA"/>
</dbReference>
<keyword evidence="3" id="KW-0479">Metal-binding</keyword>
<dbReference type="Pfam" id="PF02373">
    <property type="entry name" value="JmjC"/>
    <property type="match status" value="1"/>
</dbReference>
<feature type="domain" description="JmjC" evidence="5">
    <location>
        <begin position="1"/>
        <end position="165"/>
    </location>
</feature>
<proteinExistence type="inferred from homology"/>
<comment type="similarity">
    <text evidence="2">Belongs to the JARID1 histone demethylase family.</text>
</comment>
<dbReference type="SMART" id="SM00558">
    <property type="entry name" value="JmjC"/>
    <property type="match status" value="1"/>
</dbReference>
<dbReference type="PROSITE" id="PS51184">
    <property type="entry name" value="JMJC"/>
    <property type="match status" value="1"/>
</dbReference>
<keyword evidence="8" id="KW-1185">Reference proteome</keyword>
<comment type="subcellular location">
    <subcellularLocation>
        <location evidence="1">Nucleus</location>
    </subcellularLocation>
</comment>
<evidence type="ECO:0000256" key="1">
    <source>
        <dbReference type="ARBA" id="ARBA00004123"/>
    </source>
</evidence>
<reference evidence="6 8" key="2">
    <citation type="journal article" date="2014" name="BMC Genomics">
        <title>An improved genome release (version Mt4.0) for the model legume Medicago truncatula.</title>
        <authorList>
            <person name="Tang H."/>
            <person name="Krishnakumar V."/>
            <person name="Bidwell S."/>
            <person name="Rosen B."/>
            <person name="Chan A."/>
            <person name="Zhou S."/>
            <person name="Gentzbittel L."/>
            <person name="Childs K.L."/>
            <person name="Yandell M."/>
            <person name="Gundlach H."/>
            <person name="Mayer K.F."/>
            <person name="Schwartz D.C."/>
            <person name="Town C.D."/>
        </authorList>
    </citation>
    <scope>GENOME REANNOTATION</scope>
    <source>
        <strain evidence="6">A17</strain>
        <strain evidence="7 8">cv. Jemalong A17</strain>
    </source>
</reference>
<organism evidence="6 8">
    <name type="scientific">Medicago truncatula</name>
    <name type="common">Barrel medic</name>
    <name type="synonym">Medicago tribuloides</name>
    <dbReference type="NCBI Taxonomy" id="3880"/>
    <lineage>
        <taxon>Eukaryota</taxon>
        <taxon>Viridiplantae</taxon>
        <taxon>Streptophyta</taxon>
        <taxon>Embryophyta</taxon>
        <taxon>Tracheophyta</taxon>
        <taxon>Spermatophyta</taxon>
        <taxon>Magnoliopsida</taxon>
        <taxon>eudicotyledons</taxon>
        <taxon>Gunneridae</taxon>
        <taxon>Pentapetalae</taxon>
        <taxon>rosids</taxon>
        <taxon>fabids</taxon>
        <taxon>Fabales</taxon>
        <taxon>Fabaceae</taxon>
        <taxon>Papilionoideae</taxon>
        <taxon>50 kb inversion clade</taxon>
        <taxon>NPAAA clade</taxon>
        <taxon>Hologalegina</taxon>
        <taxon>IRL clade</taxon>
        <taxon>Trifolieae</taxon>
        <taxon>Medicago</taxon>
    </lineage>
</organism>
<protein>
    <submittedName>
        <fullName evidence="6">Transcription factor jumonji (JmjC) domain protein</fullName>
    </submittedName>
</protein>
<keyword evidence="4" id="KW-0539">Nucleus</keyword>
<evidence type="ECO:0000313" key="7">
    <source>
        <dbReference type="EnsemblPlants" id="KEH19648"/>
    </source>
</evidence>
<dbReference type="PANTHER" id="PTHR12549:SF50">
    <property type="entry name" value="TRANSCRIPTION FACTOR JUMONJI (JMJC) DOMAIN PROTEIN"/>
    <property type="match status" value="1"/>
</dbReference>
<reference evidence="7" key="3">
    <citation type="submission" date="2015-04" db="UniProtKB">
        <authorList>
            <consortium name="EnsemblPlants"/>
        </authorList>
    </citation>
    <scope>IDENTIFICATION</scope>
    <source>
        <strain evidence="7">cv. Jemalong A17</strain>
    </source>
</reference>
<dbReference type="Proteomes" id="UP000002051">
    <property type="component" value="Chromosome 8"/>
</dbReference>
<dbReference type="PANTHER" id="PTHR12549">
    <property type="entry name" value="JMJC DOMAIN-CONTAINING HISTONE DEMETHYLATION PROTEIN"/>
    <property type="match status" value="1"/>
</dbReference>
<accession>A0A072TS17</accession>
<evidence type="ECO:0000313" key="8">
    <source>
        <dbReference type="Proteomes" id="UP000002051"/>
    </source>
</evidence>
<dbReference type="InterPro" id="IPR045109">
    <property type="entry name" value="LSDs-like"/>
</dbReference>
<dbReference type="SUPFAM" id="SSF51197">
    <property type="entry name" value="Clavaminate synthase-like"/>
    <property type="match status" value="1"/>
</dbReference>
<evidence type="ECO:0000256" key="4">
    <source>
        <dbReference type="ARBA" id="ARBA00023242"/>
    </source>
</evidence>
<reference evidence="6 8" key="1">
    <citation type="journal article" date="2011" name="Nature">
        <title>The Medicago genome provides insight into the evolution of rhizobial symbioses.</title>
        <authorList>
            <person name="Young N.D."/>
            <person name="Debelle F."/>
            <person name="Oldroyd G.E."/>
            <person name="Geurts R."/>
            <person name="Cannon S.B."/>
            <person name="Udvardi M.K."/>
            <person name="Benedito V.A."/>
            <person name="Mayer K.F."/>
            <person name="Gouzy J."/>
            <person name="Schoof H."/>
            <person name="Van de Peer Y."/>
            <person name="Proost S."/>
            <person name="Cook D.R."/>
            <person name="Meyers B.C."/>
            <person name="Spannagl M."/>
            <person name="Cheung F."/>
            <person name="De Mita S."/>
            <person name="Krishnakumar V."/>
            <person name="Gundlach H."/>
            <person name="Zhou S."/>
            <person name="Mudge J."/>
            <person name="Bharti A.K."/>
            <person name="Murray J.D."/>
            <person name="Naoumkina M.A."/>
            <person name="Rosen B."/>
            <person name="Silverstein K.A."/>
            <person name="Tang H."/>
            <person name="Rombauts S."/>
            <person name="Zhao P.X."/>
            <person name="Zhou P."/>
            <person name="Barbe V."/>
            <person name="Bardou P."/>
            <person name="Bechner M."/>
            <person name="Bellec A."/>
            <person name="Berger A."/>
            <person name="Berges H."/>
            <person name="Bidwell S."/>
            <person name="Bisseling T."/>
            <person name="Choisne N."/>
            <person name="Couloux A."/>
            <person name="Denny R."/>
            <person name="Deshpande S."/>
            <person name="Dai X."/>
            <person name="Doyle J.J."/>
            <person name="Dudez A.M."/>
            <person name="Farmer A.D."/>
            <person name="Fouteau S."/>
            <person name="Franken C."/>
            <person name="Gibelin C."/>
            <person name="Gish J."/>
            <person name="Goldstein S."/>
            <person name="Gonzalez A.J."/>
            <person name="Green P.J."/>
            <person name="Hallab A."/>
            <person name="Hartog M."/>
            <person name="Hua A."/>
            <person name="Humphray S.J."/>
            <person name="Jeong D.H."/>
            <person name="Jing Y."/>
            <person name="Jocker A."/>
            <person name="Kenton S.M."/>
            <person name="Kim D.J."/>
            <person name="Klee K."/>
            <person name="Lai H."/>
            <person name="Lang C."/>
            <person name="Lin S."/>
            <person name="Macmil S.L."/>
            <person name="Magdelenat G."/>
            <person name="Matthews L."/>
            <person name="McCorrison J."/>
            <person name="Monaghan E.L."/>
            <person name="Mun J.H."/>
            <person name="Najar F.Z."/>
            <person name="Nicholson C."/>
            <person name="Noirot C."/>
            <person name="O'Bleness M."/>
            <person name="Paule C.R."/>
            <person name="Poulain J."/>
            <person name="Prion F."/>
            <person name="Qin B."/>
            <person name="Qu C."/>
            <person name="Retzel E.F."/>
            <person name="Riddle C."/>
            <person name="Sallet E."/>
            <person name="Samain S."/>
            <person name="Samson N."/>
            <person name="Sanders I."/>
            <person name="Saurat O."/>
            <person name="Scarpelli C."/>
            <person name="Schiex T."/>
            <person name="Segurens B."/>
            <person name="Severin A.J."/>
            <person name="Sherrier D.J."/>
            <person name="Shi R."/>
            <person name="Sims S."/>
            <person name="Singer S.R."/>
            <person name="Sinharoy S."/>
            <person name="Sterck L."/>
            <person name="Viollet A."/>
            <person name="Wang B.B."/>
            <person name="Wang K."/>
            <person name="Wang M."/>
            <person name="Wang X."/>
            <person name="Warfsmann J."/>
            <person name="Weissenbach J."/>
            <person name="White D.D."/>
            <person name="White J.D."/>
            <person name="Wiley G.B."/>
            <person name="Wincker P."/>
            <person name="Xing Y."/>
            <person name="Yang L."/>
            <person name="Yao Z."/>
            <person name="Ying F."/>
            <person name="Zhai J."/>
            <person name="Zhou L."/>
            <person name="Zuber A."/>
            <person name="Denarie J."/>
            <person name="Dixon R.A."/>
            <person name="May G.D."/>
            <person name="Schwartz D.C."/>
            <person name="Rogers J."/>
            <person name="Quetier F."/>
            <person name="Town C.D."/>
            <person name="Roe B.A."/>
        </authorList>
    </citation>
    <scope>NUCLEOTIDE SEQUENCE [LARGE SCALE GENOMIC DNA]</scope>
    <source>
        <strain evidence="6">A17</strain>
        <strain evidence="7 8">cv. Jemalong A17</strain>
    </source>
</reference>